<reference evidence="7 8" key="1">
    <citation type="submission" date="2017-08" db="EMBL/GenBank/DDBJ databases">
        <title>Whole genome sequences of 6 clinical strains closest to Corynebacterium imitans.</title>
        <authorList>
            <person name="Bernier A.-M."/>
            <person name="Burdz T."/>
            <person name="Bernard K."/>
        </authorList>
    </citation>
    <scope>NUCLEOTIDE SEQUENCE [LARGE SCALE GENOMIC DNA]</scope>
    <source>
        <strain evidence="7 8">NML92-0415</strain>
    </source>
</reference>
<dbReference type="AlphaFoldDB" id="A0AB36RL70"/>
<feature type="chain" id="PRO_5044189571" evidence="6">
    <location>
        <begin position="24"/>
        <end position="303"/>
    </location>
</feature>
<gene>
    <name evidence="7" type="ORF">CKJ80_08775</name>
</gene>
<dbReference type="Pfam" id="PF01297">
    <property type="entry name" value="ZnuA"/>
    <property type="match status" value="2"/>
</dbReference>
<evidence type="ECO:0000256" key="5">
    <source>
        <dbReference type="SAM" id="MobiDB-lite"/>
    </source>
</evidence>
<dbReference type="EMBL" id="NSGP01000012">
    <property type="protein sequence ID" value="PAT09899.1"/>
    <property type="molecule type" value="Genomic_DNA"/>
</dbReference>
<dbReference type="GO" id="GO:0030313">
    <property type="term" value="C:cell envelope"/>
    <property type="evidence" value="ECO:0007669"/>
    <property type="project" value="UniProtKB-SubCell"/>
</dbReference>
<evidence type="ECO:0000256" key="6">
    <source>
        <dbReference type="SAM" id="SignalP"/>
    </source>
</evidence>
<protein>
    <submittedName>
        <fullName evidence="7">ABC transporter substrate-binding protein</fullName>
    </submittedName>
</protein>
<dbReference type="InterPro" id="IPR006127">
    <property type="entry name" value="ZnuA-like"/>
</dbReference>
<comment type="subcellular location">
    <subcellularLocation>
        <location evidence="1">Cell envelope</location>
    </subcellularLocation>
</comment>
<evidence type="ECO:0000313" key="8">
    <source>
        <dbReference type="Proteomes" id="UP000218041"/>
    </source>
</evidence>
<keyword evidence="3" id="KW-0479">Metal-binding</keyword>
<dbReference type="GO" id="GO:0030001">
    <property type="term" value="P:metal ion transport"/>
    <property type="evidence" value="ECO:0007669"/>
    <property type="project" value="InterPro"/>
</dbReference>
<dbReference type="Gene3D" id="3.40.50.1980">
    <property type="entry name" value="Nitrogenase molybdenum iron protein domain"/>
    <property type="match status" value="1"/>
</dbReference>
<organism evidence="7 8">
    <name type="scientific">Corynebacterium hadale</name>
    <dbReference type="NCBI Taxonomy" id="2026255"/>
    <lineage>
        <taxon>Bacteria</taxon>
        <taxon>Bacillati</taxon>
        <taxon>Actinomycetota</taxon>
        <taxon>Actinomycetes</taxon>
        <taxon>Mycobacteriales</taxon>
        <taxon>Corynebacteriaceae</taxon>
        <taxon>Corynebacterium</taxon>
    </lineage>
</organism>
<evidence type="ECO:0000256" key="2">
    <source>
        <dbReference type="ARBA" id="ARBA00022448"/>
    </source>
</evidence>
<sequence>MGAMMKRLAATAFALTLTLTACGTQGSESSGDAPTGATDGAAADAAAMVATTQVWADVASAVTGDEVPAIIDNPSTDPHDYEPTAADLAEIAQAKTVVANGGAYDAALYNAAKGNLITALEPTEAHDHGHEHEHEHGEEGHDHEHEGHDHAHGEENEHIWYSTEAIRDVAEQIGGNPIDDKLAGIDESLTALPEAHVIQTHPIADAIVEESALVDDTPESYRHATLNHSEPSAAAVAEALEAIKDADILINNSQSPNAVSERLVAAAKEAGVPVVDITETPQDGKNFFDYFQEVLDQLNAAAT</sequence>
<feature type="signal peptide" evidence="6">
    <location>
        <begin position="1"/>
        <end position="23"/>
    </location>
</feature>
<proteinExistence type="predicted"/>
<evidence type="ECO:0000313" key="7">
    <source>
        <dbReference type="EMBL" id="PAT09899.1"/>
    </source>
</evidence>
<evidence type="ECO:0000256" key="4">
    <source>
        <dbReference type="ARBA" id="ARBA00022729"/>
    </source>
</evidence>
<accession>A0AB36RL70</accession>
<feature type="region of interest" description="Disordered" evidence="5">
    <location>
        <begin position="125"/>
        <end position="153"/>
    </location>
</feature>
<dbReference type="GO" id="GO:0046872">
    <property type="term" value="F:metal ion binding"/>
    <property type="evidence" value="ECO:0007669"/>
    <property type="project" value="UniProtKB-KW"/>
</dbReference>
<dbReference type="PROSITE" id="PS51257">
    <property type="entry name" value="PROKAR_LIPOPROTEIN"/>
    <property type="match status" value="1"/>
</dbReference>
<keyword evidence="2" id="KW-0813">Transport</keyword>
<evidence type="ECO:0000256" key="3">
    <source>
        <dbReference type="ARBA" id="ARBA00022723"/>
    </source>
</evidence>
<dbReference type="PANTHER" id="PTHR42953">
    <property type="entry name" value="HIGH-AFFINITY ZINC UPTAKE SYSTEM PROTEIN ZNUA-RELATED"/>
    <property type="match status" value="1"/>
</dbReference>
<comment type="caution">
    <text evidence="7">The sequence shown here is derived from an EMBL/GenBank/DDBJ whole genome shotgun (WGS) entry which is preliminary data.</text>
</comment>
<evidence type="ECO:0000256" key="1">
    <source>
        <dbReference type="ARBA" id="ARBA00004196"/>
    </source>
</evidence>
<dbReference type="InterPro" id="IPR050492">
    <property type="entry name" value="Bact_metal-bind_prot9"/>
</dbReference>
<keyword evidence="4 6" id="KW-0732">Signal</keyword>
<dbReference type="SUPFAM" id="SSF53807">
    <property type="entry name" value="Helical backbone' metal receptor"/>
    <property type="match status" value="1"/>
</dbReference>
<dbReference type="PANTHER" id="PTHR42953:SF1">
    <property type="entry name" value="METAL-BINDING PROTEIN HI_0362-RELATED"/>
    <property type="match status" value="1"/>
</dbReference>
<name>A0AB36RL70_9CORY</name>
<dbReference type="Proteomes" id="UP000218041">
    <property type="component" value="Unassembled WGS sequence"/>
</dbReference>